<dbReference type="RefSeq" id="XP_011506085.1">
    <property type="nucleotide sequence ID" value="XM_011507783.1"/>
</dbReference>
<dbReference type="PROSITE" id="PS51788">
    <property type="entry name" value="CULT"/>
    <property type="match status" value="1"/>
</dbReference>
<accession>A0AAJ6YX87</accession>
<feature type="domain" description="CULT" evidence="1">
    <location>
        <begin position="25"/>
        <end position="152"/>
    </location>
</feature>
<evidence type="ECO:0000313" key="3">
    <source>
        <dbReference type="RefSeq" id="XP_011506085.1"/>
    </source>
</evidence>
<keyword evidence="2" id="KW-1185">Reference proteome</keyword>
<protein>
    <submittedName>
        <fullName evidence="3">Protein cereblon homolog</fullName>
    </submittedName>
</protein>
<sequence>MWQTVVCCLLNYSPMGSKHLFDTTTSYILCRRCGADLADTKHIINHLSPEANIAINQTIFEQKDVAVQVFSNSLGIKFYSISFSNTKCTAINNWQQNFTWYPGYAWKPCICKQCGVHHGWVFEPIESIDFNPNQPSKKGFFVLKLAFLLNKKFADSLIVVPKSYMN</sequence>
<dbReference type="AlphaFoldDB" id="A0AAJ6YX87"/>
<name>A0AAJ6YX87_9HYME</name>
<dbReference type="GeneID" id="105368708"/>
<dbReference type="Proteomes" id="UP000695007">
    <property type="component" value="Unplaced"/>
</dbReference>
<dbReference type="InterPro" id="IPR034750">
    <property type="entry name" value="CULT"/>
</dbReference>
<dbReference type="Gene3D" id="2.170.150.20">
    <property type="entry name" value="Peptide methionine sulfoxide reductase"/>
    <property type="match status" value="1"/>
</dbReference>
<gene>
    <name evidence="3" type="primary">LOC105368708</name>
</gene>
<evidence type="ECO:0000313" key="2">
    <source>
        <dbReference type="Proteomes" id="UP000695007"/>
    </source>
</evidence>
<evidence type="ECO:0000259" key="1">
    <source>
        <dbReference type="PROSITE" id="PS51788"/>
    </source>
</evidence>
<dbReference type="CDD" id="cd15777">
    <property type="entry name" value="CRBN_C_like"/>
    <property type="match status" value="1"/>
</dbReference>
<dbReference type="KEGG" id="csol:105368708"/>
<proteinExistence type="predicted"/>
<reference evidence="3" key="1">
    <citation type="submission" date="2025-08" db="UniProtKB">
        <authorList>
            <consortium name="RefSeq"/>
        </authorList>
    </citation>
    <scope>IDENTIFICATION</scope>
</reference>
<organism evidence="2 3">
    <name type="scientific">Ceratosolen solmsi marchali</name>
    <dbReference type="NCBI Taxonomy" id="326594"/>
    <lineage>
        <taxon>Eukaryota</taxon>
        <taxon>Metazoa</taxon>
        <taxon>Ecdysozoa</taxon>
        <taxon>Arthropoda</taxon>
        <taxon>Hexapoda</taxon>
        <taxon>Insecta</taxon>
        <taxon>Pterygota</taxon>
        <taxon>Neoptera</taxon>
        <taxon>Endopterygota</taxon>
        <taxon>Hymenoptera</taxon>
        <taxon>Apocrita</taxon>
        <taxon>Proctotrupomorpha</taxon>
        <taxon>Chalcidoidea</taxon>
        <taxon>Agaonidae</taxon>
        <taxon>Agaoninae</taxon>
        <taxon>Ceratosolen</taxon>
    </lineage>
</organism>